<dbReference type="InterPro" id="IPR013783">
    <property type="entry name" value="Ig-like_fold"/>
</dbReference>
<proteinExistence type="predicted"/>
<evidence type="ECO:0000256" key="5">
    <source>
        <dbReference type="ARBA" id="ARBA00022989"/>
    </source>
</evidence>
<feature type="compositionally biased region" description="Basic and acidic residues" evidence="11">
    <location>
        <begin position="646"/>
        <end position="722"/>
    </location>
</feature>
<sequence length="722" mass="81375">MSSSKLLKTPKQPQKQSCHKQASRNRIKNKRITAQKLVSLMKSLKPGRTLLQSSDRFSFDLTPGHTTHSSLSLLLFLCLWFCLNVCSGEFGTLVCICFVCERNKLLLLRTVEYTDSSTICLCAYRCLRIPVCGPRGGLWRTVFSPRATLGTEGLCAVIGCLSLPLRCDWSAHFLRLTEAAEALGLFHKQRNRKMELLLWTLLVVVTLWKSVPAQEDFTLKTLYPVLGLDQSLDCDCGGLVCEQVTWFRTLTPGGVGEFLGRLNQADRLSFGEGFKSKMAITKKGGSGFSLRIQNVSEGDRGVYSCVLKIRGTTEDLWRGGTLLLPGETPPTETPTQKPRAPPEPRRCHCSSDTHSSGCGSLVLWPLVGLISVLGLALVCTLLYFHSLPKKCRHRFIKPQSVPETLGLRRGQIKPEQKCLSQTFRAAAPRQHKSEGLGSRGEVWAPSCACQLKRGVSVAGSRGVRSEGERGEKGGEFKLRLSAEEGGSLRLDREAEEGGSLRLDREGRERSVRVSVAAGSEGREESEGLGGGRSVRSVGRERSEVEVGLSCGWWMRAFVTRGFFLFRSHTLDALKLTNTEDEQKDRGTERRRDRDELQGLKFRHEKLNHLKQPQQPQTKDMILRDTTPGEERTQRLKRSDANCVVSCKERETSQRKTVLKERDTTPGENRRTEEMQERRERAKQEKERERNRTVTKRERAKQEKERERNRTVTKRERESSSKL</sequence>
<evidence type="ECO:0000256" key="3">
    <source>
        <dbReference type="ARBA" id="ARBA00022729"/>
    </source>
</evidence>
<dbReference type="PROSITE" id="PS50835">
    <property type="entry name" value="IG_LIKE"/>
    <property type="match status" value="1"/>
</dbReference>
<evidence type="ECO:0000256" key="12">
    <source>
        <dbReference type="SAM" id="Phobius"/>
    </source>
</evidence>
<dbReference type="InterPro" id="IPR042414">
    <property type="entry name" value="CD8B"/>
</dbReference>
<gene>
    <name evidence="14" type="ORF">WMY93_011803</name>
</gene>
<dbReference type="EMBL" id="JBBPFD010000008">
    <property type="protein sequence ID" value="KAK7916042.1"/>
    <property type="molecule type" value="Genomic_DNA"/>
</dbReference>
<evidence type="ECO:0000256" key="6">
    <source>
        <dbReference type="ARBA" id="ARBA00023130"/>
    </source>
</evidence>
<keyword evidence="9" id="KW-0325">Glycoprotein</keyword>
<evidence type="ECO:0000256" key="10">
    <source>
        <dbReference type="ARBA" id="ARBA00023319"/>
    </source>
</evidence>
<organism evidence="14 15">
    <name type="scientific">Mugilogobius chulae</name>
    <name type="common">yellowstripe goby</name>
    <dbReference type="NCBI Taxonomy" id="88201"/>
    <lineage>
        <taxon>Eukaryota</taxon>
        <taxon>Metazoa</taxon>
        <taxon>Chordata</taxon>
        <taxon>Craniata</taxon>
        <taxon>Vertebrata</taxon>
        <taxon>Euteleostomi</taxon>
        <taxon>Actinopterygii</taxon>
        <taxon>Neopterygii</taxon>
        <taxon>Teleostei</taxon>
        <taxon>Neoteleostei</taxon>
        <taxon>Acanthomorphata</taxon>
        <taxon>Gobiaria</taxon>
        <taxon>Gobiiformes</taxon>
        <taxon>Gobioidei</taxon>
        <taxon>Gobiidae</taxon>
        <taxon>Gobionellinae</taxon>
        <taxon>Mugilogobius</taxon>
    </lineage>
</organism>
<feature type="compositionally biased region" description="Basic and acidic residues" evidence="11">
    <location>
        <begin position="340"/>
        <end position="349"/>
    </location>
</feature>
<evidence type="ECO:0000259" key="13">
    <source>
        <dbReference type="PROSITE" id="PS50835"/>
    </source>
</evidence>
<keyword evidence="8" id="KW-1015">Disulfide bond</keyword>
<keyword evidence="7 12" id="KW-0472">Membrane</keyword>
<dbReference type="GO" id="GO:0016020">
    <property type="term" value="C:membrane"/>
    <property type="evidence" value="ECO:0007669"/>
    <property type="project" value="UniProtKB-SubCell"/>
</dbReference>
<evidence type="ECO:0000256" key="2">
    <source>
        <dbReference type="ARBA" id="ARBA00022692"/>
    </source>
</evidence>
<comment type="subcellular location">
    <subcellularLocation>
        <location evidence="1">Membrane</location>
        <topology evidence="1">Single-pass type I membrane protein</topology>
    </subcellularLocation>
</comment>
<dbReference type="PANTHER" id="PTHR11292">
    <property type="entry name" value="T-CELL SURFACE GLYCOPROTEIN CD8 BETA CHAIN"/>
    <property type="match status" value="1"/>
</dbReference>
<dbReference type="GO" id="GO:0015026">
    <property type="term" value="F:coreceptor activity"/>
    <property type="evidence" value="ECO:0007669"/>
    <property type="project" value="InterPro"/>
</dbReference>
<evidence type="ECO:0000313" key="15">
    <source>
        <dbReference type="Proteomes" id="UP001460270"/>
    </source>
</evidence>
<keyword evidence="15" id="KW-1185">Reference proteome</keyword>
<feature type="transmembrane region" description="Helical" evidence="12">
    <location>
        <begin position="361"/>
        <end position="384"/>
    </location>
</feature>
<dbReference type="GO" id="GO:0050776">
    <property type="term" value="P:regulation of immune response"/>
    <property type="evidence" value="ECO:0007669"/>
    <property type="project" value="InterPro"/>
</dbReference>
<keyword evidence="3" id="KW-0732">Signal</keyword>
<dbReference type="GO" id="GO:0002250">
    <property type="term" value="P:adaptive immune response"/>
    <property type="evidence" value="ECO:0007669"/>
    <property type="project" value="UniProtKB-KW"/>
</dbReference>
<dbReference type="SUPFAM" id="SSF48726">
    <property type="entry name" value="Immunoglobulin"/>
    <property type="match status" value="1"/>
</dbReference>
<evidence type="ECO:0000256" key="11">
    <source>
        <dbReference type="SAM" id="MobiDB-lite"/>
    </source>
</evidence>
<feature type="compositionally biased region" description="Basic and acidic residues" evidence="11">
    <location>
        <begin position="620"/>
        <end position="639"/>
    </location>
</feature>
<comment type="caution">
    <text evidence="14">The sequence shown here is derived from an EMBL/GenBank/DDBJ whole genome shotgun (WGS) entry which is preliminary data.</text>
</comment>
<feature type="region of interest" description="Disordered" evidence="11">
    <location>
        <begin position="605"/>
        <end position="722"/>
    </location>
</feature>
<dbReference type="AlphaFoldDB" id="A0AAW0PCJ9"/>
<keyword evidence="10" id="KW-0393">Immunoglobulin domain</keyword>
<keyword evidence="5 12" id="KW-1133">Transmembrane helix</keyword>
<name>A0AAW0PCJ9_9GOBI</name>
<dbReference type="Proteomes" id="UP001460270">
    <property type="component" value="Unassembled WGS sequence"/>
</dbReference>
<keyword evidence="4" id="KW-0391">Immunity</keyword>
<reference evidence="15" key="1">
    <citation type="submission" date="2024-04" db="EMBL/GenBank/DDBJ databases">
        <title>Salinicola lusitanus LLJ914,a marine bacterium isolated from the Okinawa Trough.</title>
        <authorList>
            <person name="Li J."/>
        </authorList>
    </citation>
    <scope>NUCLEOTIDE SEQUENCE [LARGE SCALE GENOMIC DNA]</scope>
</reference>
<dbReference type="Gene3D" id="2.60.40.10">
    <property type="entry name" value="Immunoglobulins"/>
    <property type="match status" value="1"/>
</dbReference>
<keyword evidence="6" id="KW-1064">Adaptive immunity</keyword>
<evidence type="ECO:0000256" key="1">
    <source>
        <dbReference type="ARBA" id="ARBA00004479"/>
    </source>
</evidence>
<dbReference type="GO" id="GO:0042288">
    <property type="term" value="F:MHC class I protein binding"/>
    <property type="evidence" value="ECO:0007669"/>
    <property type="project" value="InterPro"/>
</dbReference>
<dbReference type="InterPro" id="IPR007110">
    <property type="entry name" value="Ig-like_dom"/>
</dbReference>
<feature type="region of interest" description="Disordered" evidence="11">
    <location>
        <begin position="320"/>
        <end position="349"/>
    </location>
</feature>
<keyword evidence="2 12" id="KW-0812">Transmembrane</keyword>
<dbReference type="InterPro" id="IPR036179">
    <property type="entry name" value="Ig-like_dom_sf"/>
</dbReference>
<protein>
    <recommendedName>
        <fullName evidence="13">Ig-like domain-containing protein</fullName>
    </recommendedName>
</protein>
<dbReference type="CDD" id="cd00099">
    <property type="entry name" value="IgV"/>
    <property type="match status" value="1"/>
</dbReference>
<feature type="region of interest" description="Disordered" evidence="11">
    <location>
        <begin position="1"/>
        <end position="25"/>
    </location>
</feature>
<dbReference type="PANTHER" id="PTHR11292:SF7">
    <property type="entry name" value="T-CELL SURFACE GLYCOPROTEIN CD8 BETA CHAIN-RELATED"/>
    <property type="match status" value="1"/>
</dbReference>
<evidence type="ECO:0000256" key="4">
    <source>
        <dbReference type="ARBA" id="ARBA00022859"/>
    </source>
</evidence>
<accession>A0AAW0PCJ9</accession>
<feature type="region of interest" description="Disordered" evidence="11">
    <location>
        <begin position="511"/>
        <end position="538"/>
    </location>
</feature>
<feature type="compositionally biased region" description="Low complexity" evidence="11">
    <location>
        <begin position="1"/>
        <end position="16"/>
    </location>
</feature>
<evidence type="ECO:0000256" key="8">
    <source>
        <dbReference type="ARBA" id="ARBA00023157"/>
    </source>
</evidence>
<feature type="domain" description="Ig-like" evidence="13">
    <location>
        <begin position="212"/>
        <end position="305"/>
    </location>
</feature>
<evidence type="ECO:0000256" key="7">
    <source>
        <dbReference type="ARBA" id="ARBA00023136"/>
    </source>
</evidence>
<dbReference type="GO" id="GO:0009986">
    <property type="term" value="C:cell surface"/>
    <property type="evidence" value="ECO:0007669"/>
    <property type="project" value="TreeGrafter"/>
</dbReference>
<evidence type="ECO:0000256" key="9">
    <source>
        <dbReference type="ARBA" id="ARBA00023180"/>
    </source>
</evidence>
<evidence type="ECO:0000313" key="14">
    <source>
        <dbReference type="EMBL" id="KAK7916042.1"/>
    </source>
</evidence>